<evidence type="ECO:0000256" key="2">
    <source>
        <dbReference type="ARBA" id="ARBA00022485"/>
    </source>
</evidence>
<dbReference type="Gene3D" id="1.10.1060.10">
    <property type="entry name" value="Alpha-helical ferredoxin"/>
    <property type="match status" value="1"/>
</dbReference>
<evidence type="ECO:0000256" key="1">
    <source>
        <dbReference type="ARBA" id="ARBA00007097"/>
    </source>
</evidence>
<evidence type="ECO:0000256" key="6">
    <source>
        <dbReference type="ARBA" id="ARBA00023014"/>
    </source>
</evidence>
<keyword evidence="3" id="KW-0479">Metal-binding</keyword>
<dbReference type="Gene3D" id="1.20.950.20">
    <property type="entry name" value="Transmembrane di-heme cytochromes, Chain C"/>
    <property type="match status" value="1"/>
</dbReference>
<keyword evidence="7" id="KW-0812">Transmembrane</keyword>
<sequence length="731" mass="82157">MTNFGQTGPEVLQTRPTFWRIGPVGEVLFYAAAVLTVVWFLWGVYSRFARYGAGEPDHAARLDDLPGRIARAAKQVFTNEKQFNRDFVGGVMHAFIMWGFLTLLIGTTILAIDMDIWTKALGQESFFQGAFYLSYSLVMDAMGLLFVVGVGIALYRRYGLRMDRLWDRHNDHWDAFLVWSLFLLGVGGYVVEGLRILGTGFPEHETVSFVGWFLARVFQMGGMSESMATFLYPFSWWSHALLAFGFIVAVPMGKPFHMISSFANVVTNDDKAGKRLPSIPTDLDHTNAEDIDDFSWKDILDQDACTKCGRCSSVCPAKASDRPLDPRNVILDLKSYREKLDAGETEQKPIVADGGDSVIDAETMESCMACMACMDACPVDIEHLTSFTRMNRQLTDEGELQPSMQDVFQNVMQKDNTFGDPNRKRADWTEDLDFEVTDAREEPVDYLWYVGDYPSFDDRNKKVARSLATIFEASDVSVGILYDDEVYDGNDVRRVGEEFLFLEQAGTLVDSFEACEFDTLVCTDPHSYNTFKNEYPEIDFDEFADDPMMEFDVEGFWNRRGEVEVLHYTQAVQRLVDAGSIPLSGTELDYTVTYHDPCHLGRYNDEYEAPRDLVRATGCDLHEMPRNRANSFCCGGGGGGLWMEYDEDPKPSEERLREALEDTDAGASVEKFVVACPMCMTMYEDGRKTGDYEDDIEIVGLSELLAEAIEARGVTVGDSSTEAGESAPADD</sequence>
<dbReference type="SUPFAM" id="SSF103501">
    <property type="entry name" value="Respiratory nitrate reductase 1 gamma chain"/>
    <property type="match status" value="1"/>
</dbReference>
<dbReference type="InterPro" id="IPR051460">
    <property type="entry name" value="HdrC_iron-sulfur_subunit"/>
</dbReference>
<dbReference type="EMBL" id="JBHSQH010000001">
    <property type="protein sequence ID" value="MFC5971728.1"/>
    <property type="molecule type" value="Genomic_DNA"/>
</dbReference>
<keyword evidence="7" id="KW-0472">Membrane</keyword>
<dbReference type="PANTHER" id="PTHR43255:SF1">
    <property type="entry name" value="IRON-SULFUR-BINDING OXIDOREDUCTASE FADF-RELATED"/>
    <property type="match status" value="1"/>
</dbReference>
<dbReference type="GO" id="GO:0051539">
    <property type="term" value="F:4 iron, 4 sulfur cluster binding"/>
    <property type="evidence" value="ECO:0007669"/>
    <property type="project" value="UniProtKB-KW"/>
</dbReference>
<feature type="transmembrane region" description="Helical" evidence="7">
    <location>
        <begin position="230"/>
        <end position="250"/>
    </location>
</feature>
<comment type="caution">
    <text evidence="9">The sequence shown here is derived from an EMBL/GenBank/DDBJ whole genome shotgun (WGS) entry which is preliminary data.</text>
</comment>
<keyword evidence="2" id="KW-0004">4Fe-4S</keyword>
<dbReference type="InterPro" id="IPR009051">
    <property type="entry name" value="Helical_ferredxn"/>
</dbReference>
<dbReference type="Pfam" id="PF13187">
    <property type="entry name" value="Fer4_9"/>
    <property type="match status" value="1"/>
</dbReference>
<dbReference type="InterPro" id="IPR017896">
    <property type="entry name" value="4Fe4S_Fe-S-bd"/>
</dbReference>
<dbReference type="PANTHER" id="PTHR43255">
    <property type="entry name" value="IRON-SULFUR-BINDING OXIDOREDUCTASE FADF-RELATED-RELATED"/>
    <property type="match status" value="1"/>
</dbReference>
<dbReference type="GO" id="GO:0046872">
    <property type="term" value="F:metal ion binding"/>
    <property type="evidence" value="ECO:0007669"/>
    <property type="project" value="UniProtKB-KW"/>
</dbReference>
<feature type="domain" description="4Fe-4S ferredoxin-type" evidence="8">
    <location>
        <begin position="355"/>
        <end position="387"/>
    </location>
</feature>
<evidence type="ECO:0000313" key="9">
    <source>
        <dbReference type="EMBL" id="MFC5971728.1"/>
    </source>
</evidence>
<keyword evidence="6" id="KW-0411">Iron-sulfur</keyword>
<dbReference type="AlphaFoldDB" id="A0ABD5RN22"/>
<feature type="domain" description="4Fe-4S ferredoxin-type" evidence="8">
    <location>
        <begin position="296"/>
        <end position="325"/>
    </location>
</feature>
<name>A0ABD5RN22_9EURY</name>
<feature type="transmembrane region" description="Helical" evidence="7">
    <location>
        <begin position="91"/>
        <end position="112"/>
    </location>
</feature>
<dbReference type="Proteomes" id="UP001596099">
    <property type="component" value="Unassembled WGS sequence"/>
</dbReference>
<dbReference type="PROSITE" id="PS00198">
    <property type="entry name" value="4FE4S_FER_1"/>
    <property type="match status" value="2"/>
</dbReference>
<dbReference type="RefSeq" id="WP_247414614.1">
    <property type="nucleotide sequence ID" value="NZ_JALLGW010000001.1"/>
</dbReference>
<organism evidence="9 10">
    <name type="scientific">Halomarina salina</name>
    <dbReference type="NCBI Taxonomy" id="1872699"/>
    <lineage>
        <taxon>Archaea</taxon>
        <taxon>Methanobacteriati</taxon>
        <taxon>Methanobacteriota</taxon>
        <taxon>Stenosarchaea group</taxon>
        <taxon>Halobacteria</taxon>
        <taxon>Halobacteriales</taxon>
        <taxon>Natronomonadaceae</taxon>
        <taxon>Halomarina</taxon>
    </lineage>
</organism>
<dbReference type="PROSITE" id="PS51379">
    <property type="entry name" value="4FE4S_FER_2"/>
    <property type="match status" value="2"/>
</dbReference>
<gene>
    <name evidence="9" type="ORF">ACFPYI_10325</name>
</gene>
<feature type="transmembrane region" description="Helical" evidence="7">
    <location>
        <begin position="132"/>
        <end position="155"/>
    </location>
</feature>
<evidence type="ECO:0000256" key="7">
    <source>
        <dbReference type="SAM" id="Phobius"/>
    </source>
</evidence>
<evidence type="ECO:0000256" key="3">
    <source>
        <dbReference type="ARBA" id="ARBA00022723"/>
    </source>
</evidence>
<keyword evidence="5" id="KW-0408">Iron</keyword>
<reference evidence="9 10" key="1">
    <citation type="journal article" date="2019" name="Int. J. Syst. Evol. Microbiol.">
        <title>The Global Catalogue of Microorganisms (GCM) 10K type strain sequencing project: providing services to taxonomists for standard genome sequencing and annotation.</title>
        <authorList>
            <consortium name="The Broad Institute Genomics Platform"/>
            <consortium name="The Broad Institute Genome Sequencing Center for Infectious Disease"/>
            <person name="Wu L."/>
            <person name="Ma J."/>
        </authorList>
    </citation>
    <scope>NUCLEOTIDE SEQUENCE [LARGE SCALE GENOMIC DNA]</scope>
    <source>
        <strain evidence="9 10">CGMCC 1.12543</strain>
    </source>
</reference>
<dbReference type="GO" id="GO:0016491">
    <property type="term" value="F:oxidoreductase activity"/>
    <property type="evidence" value="ECO:0007669"/>
    <property type="project" value="UniProtKB-KW"/>
</dbReference>
<evidence type="ECO:0000313" key="10">
    <source>
        <dbReference type="Proteomes" id="UP001596099"/>
    </source>
</evidence>
<dbReference type="Pfam" id="PF02754">
    <property type="entry name" value="CCG"/>
    <property type="match status" value="1"/>
</dbReference>
<accession>A0ABD5RN22</accession>
<keyword evidence="4" id="KW-0560">Oxidoreductase</keyword>
<feature type="transmembrane region" description="Helical" evidence="7">
    <location>
        <begin position="27"/>
        <end position="45"/>
    </location>
</feature>
<dbReference type="InterPro" id="IPR017900">
    <property type="entry name" value="4Fe4S_Fe_S_CS"/>
</dbReference>
<feature type="transmembrane region" description="Helical" evidence="7">
    <location>
        <begin position="176"/>
        <end position="197"/>
    </location>
</feature>
<dbReference type="SUPFAM" id="SSF46548">
    <property type="entry name" value="alpha-helical ferredoxin"/>
    <property type="match status" value="1"/>
</dbReference>
<proteinExistence type="inferred from homology"/>
<evidence type="ECO:0000259" key="8">
    <source>
        <dbReference type="PROSITE" id="PS51379"/>
    </source>
</evidence>
<keyword evidence="7" id="KW-1133">Transmembrane helix</keyword>
<keyword evidence="10" id="KW-1185">Reference proteome</keyword>
<evidence type="ECO:0000256" key="4">
    <source>
        <dbReference type="ARBA" id="ARBA00023002"/>
    </source>
</evidence>
<protein>
    <submittedName>
        <fullName evidence="9">Heterodisulfide reductase-related iron-sulfur binding cluster</fullName>
    </submittedName>
</protein>
<evidence type="ECO:0000256" key="5">
    <source>
        <dbReference type="ARBA" id="ARBA00023004"/>
    </source>
</evidence>
<comment type="similarity">
    <text evidence="1">Belongs to the HdrC family.</text>
</comment>
<dbReference type="InterPro" id="IPR036197">
    <property type="entry name" value="NarG-like_sf"/>
</dbReference>
<dbReference type="InterPro" id="IPR004017">
    <property type="entry name" value="Cys_rich_dom"/>
</dbReference>